<feature type="region of interest" description="Disordered" evidence="1">
    <location>
        <begin position="298"/>
        <end position="330"/>
    </location>
</feature>
<keyword evidence="2" id="KW-0812">Transmembrane</keyword>
<organism evidence="3 4">
    <name type="scientific">Zopfia rhizophila CBS 207.26</name>
    <dbReference type="NCBI Taxonomy" id="1314779"/>
    <lineage>
        <taxon>Eukaryota</taxon>
        <taxon>Fungi</taxon>
        <taxon>Dikarya</taxon>
        <taxon>Ascomycota</taxon>
        <taxon>Pezizomycotina</taxon>
        <taxon>Dothideomycetes</taxon>
        <taxon>Dothideomycetes incertae sedis</taxon>
        <taxon>Zopfiaceae</taxon>
        <taxon>Zopfia</taxon>
    </lineage>
</organism>
<reference evidence="3" key="1">
    <citation type="journal article" date="2020" name="Stud. Mycol.">
        <title>101 Dothideomycetes genomes: a test case for predicting lifestyles and emergence of pathogens.</title>
        <authorList>
            <person name="Haridas S."/>
            <person name="Albert R."/>
            <person name="Binder M."/>
            <person name="Bloem J."/>
            <person name="Labutti K."/>
            <person name="Salamov A."/>
            <person name="Andreopoulos B."/>
            <person name="Baker S."/>
            <person name="Barry K."/>
            <person name="Bills G."/>
            <person name="Bluhm B."/>
            <person name="Cannon C."/>
            <person name="Castanera R."/>
            <person name="Culley D."/>
            <person name="Daum C."/>
            <person name="Ezra D."/>
            <person name="Gonzalez J."/>
            <person name="Henrissat B."/>
            <person name="Kuo A."/>
            <person name="Liang C."/>
            <person name="Lipzen A."/>
            <person name="Lutzoni F."/>
            <person name="Magnuson J."/>
            <person name="Mondo S."/>
            <person name="Nolan M."/>
            <person name="Ohm R."/>
            <person name="Pangilinan J."/>
            <person name="Park H.-J."/>
            <person name="Ramirez L."/>
            <person name="Alfaro M."/>
            <person name="Sun H."/>
            <person name="Tritt A."/>
            <person name="Yoshinaga Y."/>
            <person name="Zwiers L.-H."/>
            <person name="Turgeon B."/>
            <person name="Goodwin S."/>
            <person name="Spatafora J."/>
            <person name="Crous P."/>
            <person name="Grigoriev I."/>
        </authorList>
    </citation>
    <scope>NUCLEOTIDE SEQUENCE</scope>
    <source>
        <strain evidence="3">CBS 207.26</strain>
    </source>
</reference>
<feature type="transmembrane region" description="Helical" evidence="2">
    <location>
        <begin position="187"/>
        <end position="208"/>
    </location>
</feature>
<evidence type="ECO:0000256" key="1">
    <source>
        <dbReference type="SAM" id="MobiDB-lite"/>
    </source>
</evidence>
<keyword evidence="2" id="KW-1133">Transmembrane helix</keyword>
<proteinExistence type="predicted"/>
<keyword evidence="4" id="KW-1185">Reference proteome</keyword>
<name>A0A6A6DVS7_9PEZI</name>
<gene>
    <name evidence="3" type="ORF">K469DRAFT_712914</name>
</gene>
<evidence type="ECO:0000313" key="3">
    <source>
        <dbReference type="EMBL" id="KAF2182288.1"/>
    </source>
</evidence>
<dbReference type="Proteomes" id="UP000800200">
    <property type="component" value="Unassembled WGS sequence"/>
</dbReference>
<sequence length="330" mass="37806">MAPPIPVDADTSLNAIYDFLHSVYQVMRSLKKLTWVNIAWNIVLTYHFIQRRKASRSRPKFTTRKSNLPRRYTRLIPQNLLILIPTIANLAFPWVAFVFKLRGYLPSKFKGYKEVPNAFISNDGVATPVPGTVKVETTESPDMAILGTAGIAFTCALIHLPLWFMILWAMPIDDYTRLPLPSEAKMWLLILLGETFVAAIGATAWTFYLERNPQTLTGCTFSTEEYKSQEIQVARCTEETVVCHLLARYGYSEHPIAEICRNTSKARWWLIPILVATSMLVAFHGYCELKRRKHLRDGTTLFPPDNEEDEGQREEKKEVTETQTTDEKED</sequence>
<feature type="transmembrane region" description="Helical" evidence="2">
    <location>
        <begin position="80"/>
        <end position="99"/>
    </location>
</feature>
<keyword evidence="2" id="KW-0472">Membrane</keyword>
<feature type="transmembrane region" description="Helical" evidence="2">
    <location>
        <begin position="268"/>
        <end position="287"/>
    </location>
</feature>
<dbReference type="AlphaFoldDB" id="A0A6A6DVS7"/>
<dbReference type="EMBL" id="ML994649">
    <property type="protein sequence ID" value="KAF2182288.1"/>
    <property type="molecule type" value="Genomic_DNA"/>
</dbReference>
<evidence type="ECO:0000256" key="2">
    <source>
        <dbReference type="SAM" id="Phobius"/>
    </source>
</evidence>
<accession>A0A6A6DVS7</accession>
<protein>
    <submittedName>
        <fullName evidence="3">Uncharacterized protein</fullName>
    </submittedName>
</protein>
<evidence type="ECO:0000313" key="4">
    <source>
        <dbReference type="Proteomes" id="UP000800200"/>
    </source>
</evidence>
<feature type="transmembrane region" description="Helical" evidence="2">
    <location>
        <begin position="33"/>
        <end position="49"/>
    </location>
</feature>
<feature type="transmembrane region" description="Helical" evidence="2">
    <location>
        <begin position="143"/>
        <end position="166"/>
    </location>
</feature>